<dbReference type="InterPro" id="IPR051531">
    <property type="entry name" value="N-acetyltransferase"/>
</dbReference>
<dbReference type="Pfam" id="PF13302">
    <property type="entry name" value="Acetyltransf_3"/>
    <property type="match status" value="1"/>
</dbReference>
<dbReference type="RefSeq" id="WP_319628980.1">
    <property type="nucleotide sequence ID" value="NZ_JAWXRB010000044.1"/>
</dbReference>
<evidence type="ECO:0000259" key="1">
    <source>
        <dbReference type="PROSITE" id="PS51186"/>
    </source>
</evidence>
<dbReference type="GO" id="GO:0016747">
    <property type="term" value="F:acyltransferase activity, transferring groups other than amino-acyl groups"/>
    <property type="evidence" value="ECO:0007669"/>
    <property type="project" value="InterPro"/>
</dbReference>
<feature type="domain" description="N-acetyltransferase" evidence="1">
    <location>
        <begin position="8"/>
        <end position="170"/>
    </location>
</feature>
<dbReference type="SUPFAM" id="SSF55729">
    <property type="entry name" value="Acyl-CoA N-acyltransferases (Nat)"/>
    <property type="match status" value="1"/>
</dbReference>
<dbReference type="InterPro" id="IPR000182">
    <property type="entry name" value="GNAT_dom"/>
</dbReference>
<accession>A0AAJ2S9H3</accession>
<evidence type="ECO:0000313" key="3">
    <source>
        <dbReference type="Proteomes" id="UP001282336"/>
    </source>
</evidence>
<dbReference type="Gene3D" id="3.40.630.30">
    <property type="match status" value="1"/>
</dbReference>
<dbReference type="PANTHER" id="PTHR43792:SF16">
    <property type="entry name" value="N-ACETYLTRANSFERASE DOMAIN-CONTAINING PROTEIN"/>
    <property type="match status" value="1"/>
</dbReference>
<name>A0AAJ2S9H3_9ENTR</name>
<dbReference type="PANTHER" id="PTHR43792">
    <property type="entry name" value="GNAT FAMILY, PUTATIVE (AFU_ORTHOLOGUE AFUA_3G00765)-RELATED-RELATED"/>
    <property type="match status" value="1"/>
</dbReference>
<dbReference type="PROSITE" id="PS51186">
    <property type="entry name" value="GNAT"/>
    <property type="match status" value="1"/>
</dbReference>
<dbReference type="EMBL" id="JAWXRC010000026">
    <property type="protein sequence ID" value="MDX6032463.1"/>
    <property type="molecule type" value="Genomic_DNA"/>
</dbReference>
<organism evidence="2 3">
    <name type="scientific">Scandinavium lactucae</name>
    <dbReference type="NCBI Taxonomy" id="3095028"/>
    <lineage>
        <taxon>Bacteria</taxon>
        <taxon>Pseudomonadati</taxon>
        <taxon>Pseudomonadota</taxon>
        <taxon>Gammaproteobacteria</taxon>
        <taxon>Enterobacterales</taxon>
        <taxon>Enterobacteriaceae</taxon>
        <taxon>Scandinavium</taxon>
    </lineage>
</organism>
<evidence type="ECO:0000313" key="2">
    <source>
        <dbReference type="EMBL" id="MDX6032463.1"/>
    </source>
</evidence>
<gene>
    <name evidence="2" type="ORF">SIL20_13190</name>
</gene>
<dbReference type="Proteomes" id="UP001282336">
    <property type="component" value="Unassembled WGS sequence"/>
</dbReference>
<comment type="caution">
    <text evidence="2">The sequence shown here is derived from an EMBL/GenBank/DDBJ whole genome shotgun (WGS) entry which is preliminary data.</text>
</comment>
<dbReference type="InterPro" id="IPR016181">
    <property type="entry name" value="Acyl_CoA_acyltransferase"/>
</dbReference>
<proteinExistence type="predicted"/>
<dbReference type="AlphaFoldDB" id="A0AAJ2S9H3"/>
<reference evidence="2" key="1">
    <citation type="submission" date="2023-11" db="EMBL/GenBank/DDBJ databases">
        <title>Scandinavium wanjuensis sp. nov., isolated from lettuce South Korea.</title>
        <authorList>
            <person name="Park J."/>
            <person name="Park S."/>
            <person name="Oh K.K."/>
            <person name="Cho G.S."/>
            <person name="Franz C.M.A.P."/>
        </authorList>
    </citation>
    <scope>NUCLEOTIDE SEQUENCE</scope>
    <source>
        <strain evidence="2">V105_12</strain>
    </source>
</reference>
<protein>
    <submittedName>
        <fullName evidence="2">GNAT family N-acetyltransferase</fullName>
    </submittedName>
</protein>
<sequence length="179" mass="20897">MFWESERLIYRHAVMSDLESLFRIYGDPRTHIFNPVGPHPDIERSRQSLQRRMSDRKVYGFDDWAIMRKDKPDYIIGFGGVFASEFNGKLTNNLGYRFEPDAWGKGYATELSKRALLYGFEEIGLQEIVGVVRENHLASKKVLEKVGMNFVERITNTENLPAGLMFSILRTEWLERNSR</sequence>